<feature type="region of interest" description="Disordered" evidence="1">
    <location>
        <begin position="105"/>
        <end position="126"/>
    </location>
</feature>
<gene>
    <name evidence="2" type="ORF">SCF082_LOCUS33650</name>
</gene>
<organism evidence="2 3">
    <name type="scientific">Durusdinium trenchii</name>
    <dbReference type="NCBI Taxonomy" id="1381693"/>
    <lineage>
        <taxon>Eukaryota</taxon>
        <taxon>Sar</taxon>
        <taxon>Alveolata</taxon>
        <taxon>Dinophyceae</taxon>
        <taxon>Suessiales</taxon>
        <taxon>Symbiodiniaceae</taxon>
        <taxon>Durusdinium</taxon>
    </lineage>
</organism>
<sequence>DFLFWRPSPAMASRAKMLYLLVTCAAIAFFIVRGANVAPWGVAVSVFSMESTKIPSPWNSSNSSVGIVRTSELSTAPPRTTRTSPEAFALKPSFEAFEAFALPSTSSGGATSTSSTFPPSTSSAPSPEKRLLVMHIIEQLGGATKSLVQFLFLAQRLGRRPVLPGIADGNVTDSTVYRSFNSSNVKDLDYFLDFSKVSDPDWLPPIGFREHLVETGPILDAVLIFVLNPIKRPKSLKIIEESIVMNCSWIWNMCQRKPTECGGEFMWHIDLRGIGTWQLAENAPVLCVHHNFSYWNYSLSDWLQTSNVTSFRNIAVLNWLGVTSWPCAKILRICSSVLDTRGEEGERPEEQVLNLTRFLNRLRLASEMERMADHFLISHPALQNYSYSAVQMRSERILYEGLLSAKCNDSGVFQWFSELSNTTSSWSSAWFRARDMKLGGSTTLRREVALQLYDNQSVETLQKLERAVWQKSPAQFLDHDCERSGPVTCFLVDVALLSHADRLFLWGNSVGVPMFCRIQRKHLGKSEDSMVQSRVMPRGC</sequence>
<comment type="caution">
    <text evidence="2">The sequence shown here is derived from an EMBL/GenBank/DDBJ whole genome shotgun (WGS) entry which is preliminary data.</text>
</comment>
<evidence type="ECO:0000256" key="1">
    <source>
        <dbReference type="SAM" id="MobiDB-lite"/>
    </source>
</evidence>
<name>A0ABP0NR04_9DINO</name>
<proteinExistence type="predicted"/>
<dbReference type="Proteomes" id="UP001642464">
    <property type="component" value="Unassembled WGS sequence"/>
</dbReference>
<feature type="non-terminal residue" evidence="2">
    <location>
        <position position="1"/>
    </location>
</feature>
<evidence type="ECO:0000313" key="3">
    <source>
        <dbReference type="Proteomes" id="UP001642464"/>
    </source>
</evidence>
<keyword evidence="3" id="KW-1185">Reference proteome</keyword>
<protein>
    <submittedName>
        <fullName evidence="2">Uncharacterized protein</fullName>
    </submittedName>
</protein>
<dbReference type="EMBL" id="CAXAMM010030091">
    <property type="protein sequence ID" value="CAK9065931.1"/>
    <property type="molecule type" value="Genomic_DNA"/>
</dbReference>
<evidence type="ECO:0000313" key="2">
    <source>
        <dbReference type="EMBL" id="CAK9065931.1"/>
    </source>
</evidence>
<reference evidence="2 3" key="1">
    <citation type="submission" date="2024-02" db="EMBL/GenBank/DDBJ databases">
        <authorList>
            <person name="Chen Y."/>
            <person name="Shah S."/>
            <person name="Dougan E. K."/>
            <person name="Thang M."/>
            <person name="Chan C."/>
        </authorList>
    </citation>
    <scope>NUCLEOTIDE SEQUENCE [LARGE SCALE GENOMIC DNA]</scope>
</reference>
<accession>A0ABP0NR04</accession>